<dbReference type="InterPro" id="IPR055170">
    <property type="entry name" value="GFO_IDH_MocA-like_dom"/>
</dbReference>
<dbReference type="Proteomes" id="UP000659630">
    <property type="component" value="Unassembled WGS sequence"/>
</dbReference>
<dbReference type="RefSeq" id="WP_186887575.1">
    <property type="nucleotide sequence ID" value="NZ_JACONZ010000002.1"/>
</dbReference>
<sequence length="337" mass="37499">MRKLRLGIIGAGWMAGMCCEGIAETDHLQAEMVYARRLSAAQEFAARYHLPACTDNLDEMLRSDTVDAVYIATTNETHLSLALQAVEAGKPVLVEKPFTLNYKEARQLVDAARRQGVFVMEAMWSRFIPGMLMAAELVRSGMFGNLSAIHMQTGCVLTPEKNGRVYDLSRGGGALVDIGVYALSILEMLVSQTPARVINRMSRDPASGVDIRDELTLVYSSGVRADILVTCEEERPTTLLLEGGRGSLALDSFVQAQQLIVTQNGRTRYYDFSGNRYRYAYQLEHFARCVLEGEAESYIFPLDCTLRVMRTMDACRFAAGYLFPGEEQNTVLTADRR</sequence>
<dbReference type="InterPro" id="IPR050984">
    <property type="entry name" value="Gfo/Idh/MocA_domain"/>
</dbReference>
<comment type="caution">
    <text evidence="5">The sequence shown here is derived from an EMBL/GenBank/DDBJ whole genome shotgun (WGS) entry which is preliminary data.</text>
</comment>
<dbReference type="SUPFAM" id="SSF51735">
    <property type="entry name" value="NAD(P)-binding Rossmann-fold domains"/>
    <property type="match status" value="1"/>
</dbReference>
<evidence type="ECO:0000256" key="1">
    <source>
        <dbReference type="ARBA" id="ARBA00010928"/>
    </source>
</evidence>
<dbReference type="SUPFAM" id="SSF55347">
    <property type="entry name" value="Glyceraldehyde-3-phosphate dehydrogenase-like, C-terminal domain"/>
    <property type="match status" value="1"/>
</dbReference>
<dbReference type="PANTHER" id="PTHR22604">
    <property type="entry name" value="OXIDOREDUCTASES"/>
    <property type="match status" value="1"/>
</dbReference>
<comment type="similarity">
    <text evidence="1">Belongs to the Gfo/Idh/MocA family.</text>
</comment>
<dbReference type="Gene3D" id="3.40.50.720">
    <property type="entry name" value="NAD(P)-binding Rossmann-like Domain"/>
    <property type="match status" value="1"/>
</dbReference>
<feature type="domain" description="Gfo/Idh/MocA-like oxidoreductase N-terminal" evidence="3">
    <location>
        <begin position="5"/>
        <end position="121"/>
    </location>
</feature>
<dbReference type="GO" id="GO:0000166">
    <property type="term" value="F:nucleotide binding"/>
    <property type="evidence" value="ECO:0007669"/>
    <property type="project" value="InterPro"/>
</dbReference>
<dbReference type="PANTHER" id="PTHR22604:SF105">
    <property type="entry name" value="TRANS-1,2-DIHYDROBENZENE-1,2-DIOL DEHYDROGENASE"/>
    <property type="match status" value="1"/>
</dbReference>
<evidence type="ECO:0000313" key="6">
    <source>
        <dbReference type="Proteomes" id="UP000659630"/>
    </source>
</evidence>
<evidence type="ECO:0000259" key="4">
    <source>
        <dbReference type="Pfam" id="PF22725"/>
    </source>
</evidence>
<dbReference type="GO" id="GO:0016491">
    <property type="term" value="F:oxidoreductase activity"/>
    <property type="evidence" value="ECO:0007669"/>
    <property type="project" value="UniProtKB-KW"/>
</dbReference>
<organism evidence="5 6">
    <name type="scientific">Anaerofilum hominis</name>
    <dbReference type="NCBI Taxonomy" id="2763016"/>
    <lineage>
        <taxon>Bacteria</taxon>
        <taxon>Bacillati</taxon>
        <taxon>Bacillota</taxon>
        <taxon>Clostridia</taxon>
        <taxon>Eubacteriales</taxon>
        <taxon>Oscillospiraceae</taxon>
        <taxon>Anaerofilum</taxon>
    </lineage>
</organism>
<dbReference type="AlphaFoldDB" id="A0A923KVV8"/>
<feature type="domain" description="GFO/IDH/MocA-like oxidoreductase" evidence="4">
    <location>
        <begin position="133"/>
        <end position="248"/>
    </location>
</feature>
<reference evidence="5" key="1">
    <citation type="submission" date="2020-08" db="EMBL/GenBank/DDBJ databases">
        <title>Genome public.</title>
        <authorList>
            <person name="Liu C."/>
            <person name="Sun Q."/>
        </authorList>
    </citation>
    <scope>NUCLEOTIDE SEQUENCE</scope>
    <source>
        <strain evidence="5">BX8</strain>
    </source>
</reference>
<dbReference type="Gene3D" id="3.30.360.10">
    <property type="entry name" value="Dihydrodipicolinate Reductase, domain 2"/>
    <property type="match status" value="1"/>
</dbReference>
<dbReference type="InterPro" id="IPR000683">
    <property type="entry name" value="Gfo/Idh/MocA-like_OxRdtase_N"/>
</dbReference>
<accession>A0A923KVV8</accession>
<evidence type="ECO:0000259" key="3">
    <source>
        <dbReference type="Pfam" id="PF01408"/>
    </source>
</evidence>
<protein>
    <submittedName>
        <fullName evidence="5">Gfo/Idh/MocA family oxidoreductase</fullName>
    </submittedName>
</protein>
<proteinExistence type="inferred from homology"/>
<name>A0A923KVV8_9FIRM</name>
<dbReference type="Pfam" id="PF22725">
    <property type="entry name" value="GFO_IDH_MocA_C3"/>
    <property type="match status" value="1"/>
</dbReference>
<dbReference type="EMBL" id="JACONZ010000002">
    <property type="protein sequence ID" value="MBC5581211.1"/>
    <property type="molecule type" value="Genomic_DNA"/>
</dbReference>
<dbReference type="Pfam" id="PF01408">
    <property type="entry name" value="GFO_IDH_MocA"/>
    <property type="match status" value="1"/>
</dbReference>
<evidence type="ECO:0000313" key="5">
    <source>
        <dbReference type="EMBL" id="MBC5581211.1"/>
    </source>
</evidence>
<dbReference type="InterPro" id="IPR036291">
    <property type="entry name" value="NAD(P)-bd_dom_sf"/>
</dbReference>
<evidence type="ECO:0000256" key="2">
    <source>
        <dbReference type="ARBA" id="ARBA00023002"/>
    </source>
</evidence>
<keyword evidence="6" id="KW-1185">Reference proteome</keyword>
<keyword evidence="2" id="KW-0560">Oxidoreductase</keyword>
<gene>
    <name evidence="5" type="ORF">H8S23_06795</name>
</gene>